<reference evidence="1" key="1">
    <citation type="journal article" date="2020" name="Stud. Mycol.">
        <title>101 Dothideomycetes genomes: a test case for predicting lifestyles and emergence of pathogens.</title>
        <authorList>
            <person name="Haridas S."/>
            <person name="Albert R."/>
            <person name="Binder M."/>
            <person name="Bloem J."/>
            <person name="Labutti K."/>
            <person name="Salamov A."/>
            <person name="Andreopoulos B."/>
            <person name="Baker S."/>
            <person name="Barry K."/>
            <person name="Bills G."/>
            <person name="Bluhm B."/>
            <person name="Cannon C."/>
            <person name="Castanera R."/>
            <person name="Culley D."/>
            <person name="Daum C."/>
            <person name="Ezra D."/>
            <person name="Gonzalez J."/>
            <person name="Henrissat B."/>
            <person name="Kuo A."/>
            <person name="Liang C."/>
            <person name="Lipzen A."/>
            <person name="Lutzoni F."/>
            <person name="Magnuson J."/>
            <person name="Mondo S."/>
            <person name="Nolan M."/>
            <person name="Ohm R."/>
            <person name="Pangilinan J."/>
            <person name="Park H.-J."/>
            <person name="Ramirez L."/>
            <person name="Alfaro M."/>
            <person name="Sun H."/>
            <person name="Tritt A."/>
            <person name="Yoshinaga Y."/>
            <person name="Zwiers L.-H."/>
            <person name="Turgeon B."/>
            <person name="Goodwin S."/>
            <person name="Spatafora J."/>
            <person name="Crous P."/>
            <person name="Grigoriev I."/>
        </authorList>
    </citation>
    <scope>NUCLEOTIDE SEQUENCE</scope>
    <source>
        <strain evidence="1">CBS 525.71</strain>
    </source>
</reference>
<gene>
    <name evidence="1" type="ORF">BU25DRAFT_297219</name>
</gene>
<feature type="non-terminal residue" evidence="1">
    <location>
        <position position="1"/>
    </location>
</feature>
<sequence length="131" mass="14555">SHALAISDLFIAPDTDSVTEIVNSFMRRSLLKTSLNEEERWEVVYKLFNKYYAWLRPPKEANAGTKISAWYVVQAYFDAYMSQIPGIFAGMAFGTVSTARAIWDTGFDISGLDVFGFGQVVALGLLALTVL</sequence>
<organism evidence="1 2">
    <name type="scientific">Macroventuria anomochaeta</name>
    <dbReference type="NCBI Taxonomy" id="301207"/>
    <lineage>
        <taxon>Eukaryota</taxon>
        <taxon>Fungi</taxon>
        <taxon>Dikarya</taxon>
        <taxon>Ascomycota</taxon>
        <taxon>Pezizomycotina</taxon>
        <taxon>Dothideomycetes</taxon>
        <taxon>Pleosporomycetidae</taxon>
        <taxon>Pleosporales</taxon>
        <taxon>Pleosporineae</taxon>
        <taxon>Didymellaceae</taxon>
        <taxon>Macroventuria</taxon>
    </lineage>
</organism>
<comment type="caution">
    <text evidence="1">The sequence shown here is derived from an EMBL/GenBank/DDBJ whole genome shotgun (WGS) entry which is preliminary data.</text>
</comment>
<feature type="non-terminal residue" evidence="1">
    <location>
        <position position="131"/>
    </location>
</feature>
<dbReference type="Proteomes" id="UP000799754">
    <property type="component" value="Unassembled WGS sequence"/>
</dbReference>
<evidence type="ECO:0000313" key="2">
    <source>
        <dbReference type="Proteomes" id="UP000799754"/>
    </source>
</evidence>
<name>A0ACB6S329_9PLEO</name>
<protein>
    <submittedName>
        <fullName evidence="1">Uncharacterized protein</fullName>
    </submittedName>
</protein>
<dbReference type="EMBL" id="MU006716">
    <property type="protein sequence ID" value="KAF2627609.1"/>
    <property type="molecule type" value="Genomic_DNA"/>
</dbReference>
<evidence type="ECO:0000313" key="1">
    <source>
        <dbReference type="EMBL" id="KAF2627609.1"/>
    </source>
</evidence>
<accession>A0ACB6S329</accession>
<keyword evidence="2" id="KW-1185">Reference proteome</keyword>
<proteinExistence type="predicted"/>